<dbReference type="GO" id="GO:0016020">
    <property type="term" value="C:membrane"/>
    <property type="evidence" value="ECO:0007669"/>
    <property type="project" value="InterPro"/>
</dbReference>
<dbReference type="GO" id="GO:0004888">
    <property type="term" value="F:transmembrane signaling receptor activity"/>
    <property type="evidence" value="ECO:0007669"/>
    <property type="project" value="InterPro"/>
</dbReference>
<gene>
    <name evidence="6" type="ORF">GPA21_13315</name>
</gene>
<reference evidence="6" key="1">
    <citation type="submission" date="2019-12" db="EMBL/GenBank/DDBJ databases">
        <title>Comparative genomics gives insights into the taxonomy of the Azoarcus-Aromatoleum group and reveals separate origins of nif in the plant-associated Azoarcus and non-plant-associated Aromatoleum sub-groups.</title>
        <authorList>
            <person name="Lafos M."/>
            <person name="Maluk M."/>
            <person name="Batista M."/>
            <person name="Junghare M."/>
            <person name="Carmona M."/>
            <person name="Faoro H."/>
            <person name="Cruz L.M."/>
            <person name="Battistoni F."/>
            <person name="De Souza E."/>
            <person name="Pedrosa F."/>
            <person name="Chen W.-M."/>
            <person name="Poole P.S."/>
            <person name="Dixon R.A."/>
            <person name="James E.K."/>
        </authorList>
    </citation>
    <scope>NUCLEOTIDE SEQUENCE</scope>
    <source>
        <strain evidence="6">NSC3</strain>
    </source>
</reference>
<dbReference type="InterPro" id="IPR004090">
    <property type="entry name" value="Chemotax_Me-accpt_rcpt"/>
</dbReference>
<feature type="domain" description="Methyl-accepting transducer" evidence="5">
    <location>
        <begin position="109"/>
        <end position="311"/>
    </location>
</feature>
<evidence type="ECO:0000313" key="6">
    <source>
        <dbReference type="EMBL" id="NMG03939.1"/>
    </source>
</evidence>
<feature type="transmembrane region" description="Helical" evidence="4">
    <location>
        <begin position="37"/>
        <end position="57"/>
    </location>
</feature>
<keyword evidence="4" id="KW-1133">Transmembrane helix</keyword>
<evidence type="ECO:0000256" key="2">
    <source>
        <dbReference type="ARBA" id="ARBA00029447"/>
    </source>
</evidence>
<evidence type="ECO:0000256" key="1">
    <source>
        <dbReference type="ARBA" id="ARBA00023224"/>
    </source>
</evidence>
<dbReference type="PRINTS" id="PR00260">
    <property type="entry name" value="CHEMTRNSDUCR"/>
</dbReference>
<dbReference type="GO" id="GO:0007165">
    <property type="term" value="P:signal transduction"/>
    <property type="evidence" value="ECO:0007669"/>
    <property type="project" value="UniProtKB-KW"/>
</dbReference>
<proteinExistence type="inferred from homology"/>
<feature type="transmembrane region" description="Helical" evidence="4">
    <location>
        <begin position="12"/>
        <end position="31"/>
    </location>
</feature>
<dbReference type="PROSITE" id="PS50111">
    <property type="entry name" value="CHEMOTAXIS_TRANSDUC_2"/>
    <property type="match status" value="1"/>
</dbReference>
<protein>
    <recommendedName>
        <fullName evidence="5">Methyl-accepting transducer domain-containing protein</fullName>
    </recommendedName>
</protein>
<keyword evidence="1 3" id="KW-0807">Transducer</keyword>
<evidence type="ECO:0000256" key="4">
    <source>
        <dbReference type="SAM" id="Phobius"/>
    </source>
</evidence>
<dbReference type="AlphaFoldDB" id="A0A972J8Q3"/>
<dbReference type="Proteomes" id="UP000599523">
    <property type="component" value="Unassembled WGS sequence"/>
</dbReference>
<keyword evidence="4" id="KW-0812">Transmembrane</keyword>
<keyword evidence="4" id="KW-0472">Membrane</keyword>
<name>A0A972J8Q3_9RHOO</name>
<comment type="caution">
    <text evidence="6">The sequence shown here is derived from an EMBL/GenBank/DDBJ whole genome shotgun (WGS) entry which is preliminary data.</text>
</comment>
<dbReference type="PANTHER" id="PTHR32089:SF112">
    <property type="entry name" value="LYSOZYME-LIKE PROTEIN-RELATED"/>
    <property type="match status" value="1"/>
</dbReference>
<dbReference type="EMBL" id="WTVM01000083">
    <property type="protein sequence ID" value="NMG03939.1"/>
    <property type="molecule type" value="Genomic_DNA"/>
</dbReference>
<evidence type="ECO:0000256" key="3">
    <source>
        <dbReference type="PROSITE-ProRule" id="PRU00284"/>
    </source>
</evidence>
<evidence type="ECO:0000259" key="5">
    <source>
        <dbReference type="PROSITE" id="PS50111"/>
    </source>
</evidence>
<dbReference type="SMART" id="SM00283">
    <property type="entry name" value="MA"/>
    <property type="match status" value="1"/>
</dbReference>
<keyword evidence="7" id="KW-1185">Reference proteome</keyword>
<organism evidence="6 7">
    <name type="scientific">Azoarcus taiwanensis</name>
    <dbReference type="NCBI Taxonomy" id="666964"/>
    <lineage>
        <taxon>Bacteria</taxon>
        <taxon>Pseudomonadati</taxon>
        <taxon>Pseudomonadota</taxon>
        <taxon>Betaproteobacteria</taxon>
        <taxon>Rhodocyclales</taxon>
        <taxon>Zoogloeaceae</taxon>
        <taxon>Azoarcus</taxon>
    </lineage>
</organism>
<dbReference type="RefSeq" id="WP_168988634.1">
    <property type="nucleotide sequence ID" value="NZ_CAWPHM010000312.1"/>
</dbReference>
<dbReference type="GO" id="GO:0006935">
    <property type="term" value="P:chemotaxis"/>
    <property type="evidence" value="ECO:0007669"/>
    <property type="project" value="InterPro"/>
</dbReference>
<evidence type="ECO:0000313" key="7">
    <source>
        <dbReference type="Proteomes" id="UP000599523"/>
    </source>
</evidence>
<dbReference type="PANTHER" id="PTHR32089">
    <property type="entry name" value="METHYL-ACCEPTING CHEMOTAXIS PROTEIN MCPB"/>
    <property type="match status" value="1"/>
</dbReference>
<sequence length="399" mass="42665">MFPNAVSTDSHVLPLAALMAPGAIGALLLGIMGSGAVALGAAVCILLACIAVPLWLLRRLRADQNRIETERASECRARLVSRETYLLSLQQVAQASLTRWHDHVGISREQTETAVGTLVCEFSAILERLQDALQQSHKSSADAGEDSVVGVIAFARVELDNVMGQLNGALAEKQGLTEAVARLAQVTDELMRMASEVGEIAKQTNLLALNAAIEAARAGEVGRGFAVVADEVRKLSDLSGSTGEKIRAKVAATHSAMTEALTAAEHMAQGDAALVRDSEGAIGRVLQRFDQVGSAMTETSRALEDNSAEVQGRIEGVLVQLQFQDRVSQILEAVRADMTRLCERMQEDESTMRGGSMPNSMDVTAWIAALEQTYTTLEQHAAHRPEMQTASAGGDITFF</sequence>
<dbReference type="InterPro" id="IPR004089">
    <property type="entry name" value="MCPsignal_dom"/>
</dbReference>
<dbReference type="SUPFAM" id="SSF58104">
    <property type="entry name" value="Methyl-accepting chemotaxis protein (MCP) signaling domain"/>
    <property type="match status" value="1"/>
</dbReference>
<dbReference type="Pfam" id="PF00015">
    <property type="entry name" value="MCPsignal"/>
    <property type="match status" value="1"/>
</dbReference>
<accession>A0A972J8Q3</accession>
<dbReference type="Gene3D" id="1.10.287.950">
    <property type="entry name" value="Methyl-accepting chemotaxis protein"/>
    <property type="match status" value="1"/>
</dbReference>
<comment type="similarity">
    <text evidence="2">Belongs to the methyl-accepting chemotaxis (MCP) protein family.</text>
</comment>